<dbReference type="RefSeq" id="WP_135328354.1">
    <property type="nucleotide sequence ID" value="NZ_SRJC01000005.1"/>
</dbReference>
<dbReference type="CDD" id="cd24076">
    <property type="entry name" value="ASKHA_ATPase_ROK_BsXylR-like"/>
    <property type="match status" value="1"/>
</dbReference>
<evidence type="ECO:0000313" key="5">
    <source>
        <dbReference type="EMBL" id="TGB01665.1"/>
    </source>
</evidence>
<organism evidence="5 6">
    <name type="scientific">Halobacillus salinus</name>
    <dbReference type="NCBI Taxonomy" id="192814"/>
    <lineage>
        <taxon>Bacteria</taxon>
        <taxon>Bacillati</taxon>
        <taxon>Bacillota</taxon>
        <taxon>Bacilli</taxon>
        <taxon>Bacillales</taxon>
        <taxon>Bacillaceae</taxon>
        <taxon>Halobacillus</taxon>
    </lineage>
</organism>
<dbReference type="InterPro" id="IPR036388">
    <property type="entry name" value="WH-like_DNA-bd_sf"/>
</dbReference>
<comment type="caution">
    <text evidence="5">The sequence shown here is derived from an EMBL/GenBank/DDBJ whole genome shotgun (WGS) entry which is preliminary data.</text>
</comment>
<keyword evidence="3" id="KW-0119">Carbohydrate metabolism</keyword>
<evidence type="ECO:0000256" key="2">
    <source>
        <dbReference type="ARBA" id="ARBA00006479"/>
    </source>
</evidence>
<reference evidence="5 6" key="1">
    <citation type="journal article" date="2003" name="Int. J. Syst. Evol. Microbiol.">
        <title>Halobacillus salinus sp. nov., isolated from a salt lake on the coast of the East Sea in Korea.</title>
        <authorList>
            <person name="Yoon J.H."/>
            <person name="Kang K.H."/>
            <person name="Park Y.H."/>
        </authorList>
    </citation>
    <scope>NUCLEOTIDE SEQUENCE [LARGE SCALE GENOMIC DNA]</scope>
    <source>
        <strain evidence="5 6">HSL-3</strain>
    </source>
</reference>
<keyword evidence="6" id="KW-1185">Reference proteome</keyword>
<dbReference type="SUPFAM" id="SSF53067">
    <property type="entry name" value="Actin-like ATPase domain"/>
    <property type="match status" value="1"/>
</dbReference>
<evidence type="ECO:0000256" key="3">
    <source>
        <dbReference type="ARBA" id="ARBA00022629"/>
    </source>
</evidence>
<dbReference type="InterPro" id="IPR049874">
    <property type="entry name" value="ROK_cs"/>
</dbReference>
<dbReference type="GO" id="GO:0003677">
    <property type="term" value="F:DNA binding"/>
    <property type="evidence" value="ECO:0007669"/>
    <property type="project" value="UniProtKB-KW"/>
</dbReference>
<evidence type="ECO:0000256" key="1">
    <source>
        <dbReference type="ARBA" id="ARBA00002486"/>
    </source>
</evidence>
<name>A0A4Z0GYF8_9BACI</name>
<dbReference type="Pfam" id="PF13412">
    <property type="entry name" value="HTH_24"/>
    <property type="match status" value="1"/>
</dbReference>
<evidence type="ECO:0000313" key="6">
    <source>
        <dbReference type="Proteomes" id="UP000297982"/>
    </source>
</evidence>
<dbReference type="Gene3D" id="1.10.10.10">
    <property type="entry name" value="Winged helix-like DNA-binding domain superfamily/Winged helix DNA-binding domain"/>
    <property type="match status" value="1"/>
</dbReference>
<keyword evidence="4" id="KW-0238">DNA-binding</keyword>
<accession>A0A4Z0GYF8</accession>
<dbReference type="EMBL" id="SRJC01000005">
    <property type="protein sequence ID" value="TGB01665.1"/>
    <property type="molecule type" value="Genomic_DNA"/>
</dbReference>
<dbReference type="Proteomes" id="UP000297982">
    <property type="component" value="Unassembled WGS sequence"/>
</dbReference>
<dbReference type="PROSITE" id="PS01125">
    <property type="entry name" value="ROK"/>
    <property type="match status" value="1"/>
</dbReference>
<dbReference type="AlphaFoldDB" id="A0A4Z0GYF8"/>
<gene>
    <name evidence="5" type="ORF">E4663_16040</name>
</gene>
<sequence length="405" mass="44190">MSTKYKRGSFQLMKSMNRSTILNMIREEGPISRADIAKETKLTPPTVSNIVKELISTQFVVETTQGMSKGGRKPTLLEINAEQFFTIGVDVGTTQMKFVITNLFGEIREFTTLEIPPYPAHEDILSIMKQGIHHLIKTNKESFDKFLGIGVGMHGIVDPEEGRSLFAPAFQLNDIPIKEVLESEFDMIVKVENDARAMTLGEYWFGHGNDADNMLGVNVGNGIGAGLMVKGRLFHGEHNLAGEIGHITIDLSGPKCTCGNYGCLQTLAAGPAIAERAKKELKAGRASLIHDLVDGDFEKVDGCMVYEAATQQDAFSIELLNQTGRYLGIGLTNLIHTINPKRMIIGGGVSGAGRFLMDGIEETIQSRGLTDKAKETSIVLSKLGEHASAIGACVLVLEEFFIRQD</sequence>
<dbReference type="Pfam" id="PF00480">
    <property type="entry name" value="ROK"/>
    <property type="match status" value="1"/>
</dbReference>
<dbReference type="Gene3D" id="3.30.420.40">
    <property type="match status" value="2"/>
</dbReference>
<dbReference type="InterPro" id="IPR000600">
    <property type="entry name" value="ROK"/>
</dbReference>
<dbReference type="PANTHER" id="PTHR18964">
    <property type="entry name" value="ROK (REPRESSOR, ORF, KINASE) FAMILY"/>
    <property type="match status" value="1"/>
</dbReference>
<keyword evidence="3" id="KW-0859">Xylose metabolism</keyword>
<comment type="similarity">
    <text evidence="2">Belongs to the ROK (NagC/XylR) family.</text>
</comment>
<dbReference type="CDD" id="cd00090">
    <property type="entry name" value="HTH_ARSR"/>
    <property type="match status" value="1"/>
</dbReference>
<dbReference type="InterPro" id="IPR043129">
    <property type="entry name" value="ATPase_NBD"/>
</dbReference>
<dbReference type="GO" id="GO:0042732">
    <property type="term" value="P:D-xylose metabolic process"/>
    <property type="evidence" value="ECO:0007669"/>
    <property type="project" value="UniProtKB-KW"/>
</dbReference>
<evidence type="ECO:0000256" key="4">
    <source>
        <dbReference type="ARBA" id="ARBA00023125"/>
    </source>
</evidence>
<dbReference type="InterPro" id="IPR011991">
    <property type="entry name" value="ArsR-like_HTH"/>
</dbReference>
<dbReference type="SUPFAM" id="SSF46785">
    <property type="entry name" value="Winged helix' DNA-binding domain"/>
    <property type="match status" value="1"/>
</dbReference>
<dbReference type="InterPro" id="IPR036390">
    <property type="entry name" value="WH_DNA-bd_sf"/>
</dbReference>
<proteinExistence type="inferred from homology"/>
<dbReference type="PANTHER" id="PTHR18964:SF149">
    <property type="entry name" value="BIFUNCTIONAL UDP-N-ACETYLGLUCOSAMINE 2-EPIMERASE_N-ACETYLMANNOSAMINE KINASE"/>
    <property type="match status" value="1"/>
</dbReference>
<comment type="function">
    <text evidence="1">Transcriptional repressor of xylose-utilizing enzymes.</text>
</comment>
<protein>
    <submittedName>
        <fullName evidence="5">ROK family transcriptional regulator</fullName>
    </submittedName>
</protein>